<organism evidence="2 3">
    <name type="scientific">Steinernema glaseri</name>
    <dbReference type="NCBI Taxonomy" id="37863"/>
    <lineage>
        <taxon>Eukaryota</taxon>
        <taxon>Metazoa</taxon>
        <taxon>Ecdysozoa</taxon>
        <taxon>Nematoda</taxon>
        <taxon>Chromadorea</taxon>
        <taxon>Rhabditida</taxon>
        <taxon>Tylenchina</taxon>
        <taxon>Panagrolaimomorpha</taxon>
        <taxon>Strongyloidoidea</taxon>
        <taxon>Steinernematidae</taxon>
        <taxon>Steinernema</taxon>
    </lineage>
</organism>
<evidence type="ECO:0000256" key="1">
    <source>
        <dbReference type="SAM" id="Phobius"/>
    </source>
</evidence>
<protein>
    <submittedName>
        <fullName evidence="3">Ovule protein</fullName>
    </submittedName>
</protein>
<keyword evidence="1" id="KW-1133">Transmembrane helix</keyword>
<sequence>TVTVTITEVYLIPTVSTLILYKPVIVFIAVLFDYHLISNVLLLFYVLLHLNTS</sequence>
<keyword evidence="2" id="KW-1185">Reference proteome</keyword>
<keyword evidence="1" id="KW-0812">Transmembrane</keyword>
<dbReference type="AlphaFoldDB" id="A0A1I7YB48"/>
<reference evidence="3" key="1">
    <citation type="submission" date="2016-11" db="UniProtKB">
        <authorList>
            <consortium name="WormBaseParasite"/>
        </authorList>
    </citation>
    <scope>IDENTIFICATION</scope>
</reference>
<accession>A0A1I7YB48</accession>
<dbReference type="WBParaSite" id="L893_g14523.t1">
    <property type="protein sequence ID" value="L893_g14523.t1"/>
    <property type="gene ID" value="L893_g14523"/>
</dbReference>
<name>A0A1I7YB48_9BILA</name>
<feature type="transmembrane region" description="Helical" evidence="1">
    <location>
        <begin position="24"/>
        <end position="48"/>
    </location>
</feature>
<dbReference type="Proteomes" id="UP000095287">
    <property type="component" value="Unplaced"/>
</dbReference>
<proteinExistence type="predicted"/>
<evidence type="ECO:0000313" key="3">
    <source>
        <dbReference type="WBParaSite" id="L893_g14523.t1"/>
    </source>
</evidence>
<evidence type="ECO:0000313" key="2">
    <source>
        <dbReference type="Proteomes" id="UP000095287"/>
    </source>
</evidence>
<keyword evidence="1" id="KW-0472">Membrane</keyword>